<organism evidence="1 2">
    <name type="scientific">Mameliella alba</name>
    <dbReference type="NCBI Taxonomy" id="561184"/>
    <lineage>
        <taxon>Bacteria</taxon>
        <taxon>Pseudomonadati</taxon>
        <taxon>Pseudomonadota</taxon>
        <taxon>Alphaproteobacteria</taxon>
        <taxon>Rhodobacterales</taxon>
        <taxon>Roseobacteraceae</taxon>
        <taxon>Mameliella</taxon>
    </lineage>
</organism>
<keyword evidence="2" id="KW-1185">Reference proteome</keyword>
<reference evidence="1 2" key="1">
    <citation type="submission" date="2014-10" db="EMBL/GenBank/DDBJ databases">
        <title>Genome sequence of Ponticoccus sp. strain UMTAT08 isolated from clonal culture of toxic dinoflagellate Alexandrium tamiyavanichii.</title>
        <authorList>
            <person name="Gan H.Y."/>
            <person name="Muhd D.-D."/>
            <person name="Mohd Noor M.E."/>
            <person name="Yeong Y.S."/>
            <person name="Usup G."/>
        </authorList>
    </citation>
    <scope>NUCLEOTIDE SEQUENCE [LARGE SCALE GENOMIC DNA]</scope>
    <source>
        <strain evidence="1 2">UMTAT08</strain>
    </source>
</reference>
<protein>
    <submittedName>
        <fullName evidence="1">Uncharacterized protein</fullName>
    </submittedName>
</protein>
<sequence length="111" mass="12122">MFGLFRKRKAPNQVRNDALRAELAARGDDGTGVRRVVHRATPSPAGDINATVVQDFLAIKGFQLTEAEGGGFAFAEDRTVAGEDFDAHTDELDKALAGWRWRYEGWSCPGA</sequence>
<dbReference type="STRING" id="561184.SAMN05216376_101405"/>
<dbReference type="EMBL" id="JSUQ01000004">
    <property type="protein sequence ID" value="KHQ54199.1"/>
    <property type="molecule type" value="Genomic_DNA"/>
</dbReference>
<name>A0A0B3SUS0_9RHOB</name>
<dbReference type="Proteomes" id="UP000030960">
    <property type="component" value="Unassembled WGS sequence"/>
</dbReference>
<accession>A0A0B3SUS0</accession>
<dbReference type="RefSeq" id="WP_043139058.1">
    <property type="nucleotide sequence ID" value="NZ_JSUQ01000004.1"/>
</dbReference>
<proteinExistence type="predicted"/>
<comment type="caution">
    <text evidence="1">The sequence shown here is derived from an EMBL/GenBank/DDBJ whole genome shotgun (WGS) entry which is preliminary data.</text>
</comment>
<evidence type="ECO:0000313" key="2">
    <source>
        <dbReference type="Proteomes" id="UP000030960"/>
    </source>
</evidence>
<evidence type="ECO:0000313" key="1">
    <source>
        <dbReference type="EMBL" id="KHQ54199.1"/>
    </source>
</evidence>
<gene>
    <name evidence="1" type="ORF">OA50_01430</name>
</gene>
<dbReference type="AlphaFoldDB" id="A0A0B3SUS0"/>